<dbReference type="Proteomes" id="UP000283523">
    <property type="component" value="Unassembled WGS sequence"/>
</dbReference>
<gene>
    <name evidence="1" type="ORF">DYU11_12520</name>
</gene>
<organism evidence="1 2">
    <name type="scientific">Fibrisoma montanum</name>
    <dbReference type="NCBI Taxonomy" id="2305895"/>
    <lineage>
        <taxon>Bacteria</taxon>
        <taxon>Pseudomonadati</taxon>
        <taxon>Bacteroidota</taxon>
        <taxon>Cytophagia</taxon>
        <taxon>Cytophagales</taxon>
        <taxon>Spirosomataceae</taxon>
        <taxon>Fibrisoma</taxon>
    </lineage>
</organism>
<evidence type="ECO:0000313" key="1">
    <source>
        <dbReference type="EMBL" id="RIV23788.1"/>
    </source>
</evidence>
<accession>A0A418MBP3</accession>
<reference evidence="1 2" key="1">
    <citation type="submission" date="2018-08" db="EMBL/GenBank/DDBJ databases">
        <title>Fibrisoma montanum sp. nov., isolated from Danxia mountain soil.</title>
        <authorList>
            <person name="Huang Y."/>
        </authorList>
    </citation>
    <scope>NUCLEOTIDE SEQUENCE [LARGE SCALE GENOMIC DNA]</scope>
    <source>
        <strain evidence="1 2">HYT19</strain>
    </source>
</reference>
<sequence length="103" mass="11510">MALRFIRDRVTFDSTKGIVQNEPRTVSFPSTVRTAQIALNGFDIRYTDGDHHILRQLVDISEPTISGNSVSYRVSFLLRDGSGNIDDRYEGFVDTLVIADTAS</sequence>
<dbReference type="OrthoDB" id="962555at2"/>
<dbReference type="RefSeq" id="WP_119668004.1">
    <property type="nucleotide sequence ID" value="NZ_QXED01000003.1"/>
</dbReference>
<evidence type="ECO:0000313" key="2">
    <source>
        <dbReference type="Proteomes" id="UP000283523"/>
    </source>
</evidence>
<dbReference type="EMBL" id="QXED01000003">
    <property type="protein sequence ID" value="RIV23788.1"/>
    <property type="molecule type" value="Genomic_DNA"/>
</dbReference>
<protein>
    <submittedName>
        <fullName evidence="1">Uncharacterized protein</fullName>
    </submittedName>
</protein>
<comment type="caution">
    <text evidence="1">The sequence shown here is derived from an EMBL/GenBank/DDBJ whole genome shotgun (WGS) entry which is preliminary data.</text>
</comment>
<proteinExistence type="predicted"/>
<dbReference type="AlphaFoldDB" id="A0A418MBP3"/>
<keyword evidence="2" id="KW-1185">Reference proteome</keyword>
<name>A0A418MBP3_9BACT</name>